<evidence type="ECO:0000313" key="4">
    <source>
        <dbReference type="EMBL" id="CAB4280021.1"/>
    </source>
</evidence>
<protein>
    <recommendedName>
        <fullName evidence="3">Late embryogenesis abundant protein LEA-2 subgroup domain-containing protein</fullName>
    </recommendedName>
</protein>
<keyword evidence="2" id="KW-0812">Transmembrane</keyword>
<dbReference type="AlphaFoldDB" id="A0A6J5UVN0"/>
<gene>
    <name evidence="4" type="ORF">CURHAP_LOCUS32733</name>
</gene>
<feature type="domain" description="Late embryogenesis abundant protein LEA-2 subgroup" evidence="3">
    <location>
        <begin position="94"/>
        <end position="177"/>
    </location>
</feature>
<feature type="compositionally biased region" description="Basic and acidic residues" evidence="1">
    <location>
        <begin position="1"/>
        <end position="20"/>
    </location>
</feature>
<evidence type="ECO:0000313" key="5">
    <source>
        <dbReference type="Proteomes" id="UP000507222"/>
    </source>
</evidence>
<evidence type="ECO:0000259" key="3">
    <source>
        <dbReference type="Pfam" id="PF03168"/>
    </source>
</evidence>
<accession>A0A6J5UVN0</accession>
<keyword evidence="2" id="KW-0472">Membrane</keyword>
<evidence type="ECO:0000256" key="2">
    <source>
        <dbReference type="SAM" id="Phobius"/>
    </source>
</evidence>
<feature type="region of interest" description="Disordered" evidence="1">
    <location>
        <begin position="1"/>
        <end position="24"/>
    </location>
</feature>
<dbReference type="EMBL" id="CAEKDK010000005">
    <property type="protein sequence ID" value="CAB4280021.1"/>
    <property type="molecule type" value="Genomic_DNA"/>
</dbReference>
<reference evidence="4 5" key="1">
    <citation type="submission" date="2020-05" db="EMBL/GenBank/DDBJ databases">
        <authorList>
            <person name="Campoy J."/>
            <person name="Schneeberger K."/>
            <person name="Spophaly S."/>
        </authorList>
    </citation>
    <scope>NUCLEOTIDE SEQUENCE [LARGE SCALE GENOMIC DNA]</scope>
    <source>
        <strain evidence="4">PruArmRojPasFocal</strain>
    </source>
</reference>
<organism evidence="4 5">
    <name type="scientific">Prunus armeniaca</name>
    <name type="common">Apricot</name>
    <name type="synonym">Armeniaca vulgaris</name>
    <dbReference type="NCBI Taxonomy" id="36596"/>
    <lineage>
        <taxon>Eukaryota</taxon>
        <taxon>Viridiplantae</taxon>
        <taxon>Streptophyta</taxon>
        <taxon>Embryophyta</taxon>
        <taxon>Tracheophyta</taxon>
        <taxon>Spermatophyta</taxon>
        <taxon>Magnoliopsida</taxon>
        <taxon>eudicotyledons</taxon>
        <taxon>Gunneridae</taxon>
        <taxon>Pentapetalae</taxon>
        <taxon>rosids</taxon>
        <taxon>fabids</taxon>
        <taxon>Rosales</taxon>
        <taxon>Rosaceae</taxon>
        <taxon>Amygdaloideae</taxon>
        <taxon>Amygdaleae</taxon>
        <taxon>Prunus</taxon>
    </lineage>
</organism>
<dbReference type="Pfam" id="PF03168">
    <property type="entry name" value="LEA_2"/>
    <property type="match status" value="1"/>
</dbReference>
<name>A0A6J5UVN0_PRUAR</name>
<keyword evidence="2" id="KW-1133">Transmembrane helix</keyword>
<evidence type="ECO:0000256" key="1">
    <source>
        <dbReference type="SAM" id="MobiDB-lite"/>
    </source>
</evidence>
<dbReference type="PANTHER" id="PTHR31852">
    <property type="entry name" value="LATE EMBRYOGENESIS ABUNDANT (LEA) HYDROXYPROLINE-RICH GLYCOPROTEIN FAMILY"/>
    <property type="match status" value="1"/>
</dbReference>
<dbReference type="InterPro" id="IPR055301">
    <property type="entry name" value="Lea14-like_2"/>
</dbReference>
<dbReference type="Gene3D" id="2.60.40.1820">
    <property type="match status" value="1"/>
</dbReference>
<proteinExistence type="predicted"/>
<feature type="transmembrane region" description="Helical" evidence="2">
    <location>
        <begin position="40"/>
        <end position="60"/>
    </location>
</feature>
<dbReference type="InterPro" id="IPR004864">
    <property type="entry name" value="LEA_2"/>
</dbReference>
<dbReference type="Proteomes" id="UP000507222">
    <property type="component" value="Unassembled WGS sequence"/>
</dbReference>
<sequence length="209" mass="23452">MAEKYNHREPVNGHPRRDEESAALQSEELKRQKRIKMYKYIVIFIVFQLIVLPAFGLTVMKVKTPKFRLGNIKVQNLRSVPSTPSFDASFATQIRVKNTNWGPYKFDAGTVTFMYKGVTVGQVVVPKSKAKMRSTKKIDVTVSLNSYGLPSSSNLGTELKSGVLTLSSKGKLTGKVVLMLMMKKRKSATMDCTMTFDLSTKTLKTLQCK</sequence>